<accession>A0A182PCZ9</accession>
<evidence type="ECO:0000313" key="4">
    <source>
        <dbReference type="Proteomes" id="UP000075885"/>
    </source>
</evidence>
<keyword evidence="4" id="KW-1185">Reference proteome</keyword>
<evidence type="ECO:0000259" key="2">
    <source>
        <dbReference type="PROSITE" id="PS51644"/>
    </source>
</evidence>
<organism evidence="3 4">
    <name type="scientific">Anopheles epiroticus</name>
    <dbReference type="NCBI Taxonomy" id="199890"/>
    <lineage>
        <taxon>Eukaryota</taxon>
        <taxon>Metazoa</taxon>
        <taxon>Ecdysozoa</taxon>
        <taxon>Arthropoda</taxon>
        <taxon>Hexapoda</taxon>
        <taxon>Insecta</taxon>
        <taxon>Pterygota</taxon>
        <taxon>Neoptera</taxon>
        <taxon>Endopterygota</taxon>
        <taxon>Diptera</taxon>
        <taxon>Nematocera</taxon>
        <taxon>Culicoidea</taxon>
        <taxon>Culicidae</taxon>
        <taxon>Anophelinae</taxon>
        <taxon>Anopheles</taxon>
    </lineage>
</organism>
<reference evidence="4" key="1">
    <citation type="submission" date="2013-03" db="EMBL/GenBank/DDBJ databases">
        <title>The Genome Sequence of Anopheles epiroticus epiroticus2.</title>
        <authorList>
            <consortium name="The Broad Institute Genomics Platform"/>
            <person name="Neafsey D.E."/>
            <person name="Howell P."/>
            <person name="Walker B."/>
            <person name="Young S.K."/>
            <person name="Zeng Q."/>
            <person name="Gargeya S."/>
            <person name="Fitzgerald M."/>
            <person name="Haas B."/>
            <person name="Abouelleil A."/>
            <person name="Allen A.W."/>
            <person name="Alvarado L."/>
            <person name="Arachchi H.M."/>
            <person name="Berlin A.M."/>
            <person name="Chapman S.B."/>
            <person name="Gainer-Dewar J."/>
            <person name="Goldberg J."/>
            <person name="Griggs A."/>
            <person name="Gujja S."/>
            <person name="Hansen M."/>
            <person name="Howarth C."/>
            <person name="Imamovic A."/>
            <person name="Ireland A."/>
            <person name="Larimer J."/>
            <person name="McCowan C."/>
            <person name="Murphy C."/>
            <person name="Pearson M."/>
            <person name="Poon T.W."/>
            <person name="Priest M."/>
            <person name="Roberts A."/>
            <person name="Saif S."/>
            <person name="Shea T."/>
            <person name="Sisk P."/>
            <person name="Sykes S."/>
            <person name="Wortman J."/>
            <person name="Nusbaum C."/>
            <person name="Birren B."/>
        </authorList>
    </citation>
    <scope>NUCLEOTIDE SEQUENCE [LARGE SCALE GENOMIC DNA]</scope>
    <source>
        <strain evidence="4">Epiroticus2</strain>
    </source>
</reference>
<proteinExistence type="predicted"/>
<dbReference type="InterPro" id="IPR041966">
    <property type="entry name" value="LOTUS-like"/>
</dbReference>
<dbReference type="STRING" id="199890.A0A182PCZ9"/>
<reference evidence="3" key="2">
    <citation type="submission" date="2020-05" db="UniProtKB">
        <authorList>
            <consortium name="EnsemblMetazoa"/>
        </authorList>
    </citation>
    <scope>IDENTIFICATION</scope>
    <source>
        <strain evidence="3">Epiroticus2</strain>
    </source>
</reference>
<dbReference type="PROSITE" id="PS51644">
    <property type="entry name" value="HTH_OST"/>
    <property type="match status" value="1"/>
</dbReference>
<name>A0A182PCZ9_9DIPT</name>
<dbReference type="AlphaFoldDB" id="A0A182PCZ9"/>
<dbReference type="CDD" id="cd09972">
    <property type="entry name" value="LOTUS_TDRD_OSKAR"/>
    <property type="match status" value="1"/>
</dbReference>
<feature type="compositionally biased region" description="Polar residues" evidence="1">
    <location>
        <begin position="174"/>
        <end position="185"/>
    </location>
</feature>
<feature type="compositionally biased region" description="Polar residues" evidence="1">
    <location>
        <begin position="259"/>
        <end position="268"/>
    </location>
</feature>
<feature type="region of interest" description="Disordered" evidence="1">
    <location>
        <begin position="238"/>
        <end position="268"/>
    </location>
</feature>
<dbReference type="Proteomes" id="UP000075885">
    <property type="component" value="Unassembled WGS sequence"/>
</dbReference>
<protein>
    <submittedName>
        <fullName evidence="3">HTH OST-type domain-containing protein</fullName>
    </submittedName>
</protein>
<dbReference type="Pfam" id="PF12872">
    <property type="entry name" value="OST-HTH"/>
    <property type="match status" value="1"/>
</dbReference>
<dbReference type="InterPro" id="IPR025605">
    <property type="entry name" value="OST-HTH/LOTUS_dom"/>
</dbReference>
<feature type="region of interest" description="Disordered" evidence="1">
    <location>
        <begin position="87"/>
        <end position="116"/>
    </location>
</feature>
<dbReference type="Gene3D" id="3.30.420.610">
    <property type="entry name" value="LOTUS domain-like"/>
    <property type="match status" value="1"/>
</dbReference>
<evidence type="ECO:0000313" key="3">
    <source>
        <dbReference type="EnsemblMetazoa" id="AEPI004804-PA"/>
    </source>
</evidence>
<feature type="region of interest" description="Disordered" evidence="1">
    <location>
        <begin position="174"/>
        <end position="199"/>
    </location>
</feature>
<dbReference type="VEuPathDB" id="VectorBase:AEPI004804"/>
<evidence type="ECO:0000256" key="1">
    <source>
        <dbReference type="SAM" id="MobiDB-lite"/>
    </source>
</evidence>
<feature type="domain" description="HTH OST-type" evidence="2">
    <location>
        <begin position="1"/>
        <end position="75"/>
    </location>
</feature>
<sequence length="367" mass="41663">MKELKAILRSLVISNAERGMSASQLNNDFKKLEGCNIPFGENGFQSLDAMLRTLTDVVKVCGSGAGATVYPVTTEKNQHILEMVKKSKNNKKKKTVSSCTRKVPENPVPPMKKKKKKSNFYYANKQNSGHGQFYSWVGNKDPTRTGNPNVSYKNTGYPANGGYANTGYQSNAGYSNNGYVNAGQRNNPNPPPPNDRENLRATNFTEVNAQFDVFWNAIQPFVNNYYGRNAAIRGNQYGYNQQQQQQQQQYQSNYNGQQRGSCGNPNTLNRALRNKLQMSTSQHCSNSNNNWYGAGHNWQNYGNGAGYPYQQNFPVYYYPDYGYNSSYQSNGYNNMWDCNYSTSYGYNQYNAYANAYFQQSMGQNYYY</sequence>
<dbReference type="EnsemblMetazoa" id="AEPI004804-RA">
    <property type="protein sequence ID" value="AEPI004804-PA"/>
    <property type="gene ID" value="AEPI004804"/>
</dbReference>
<feature type="compositionally biased region" description="Low complexity" evidence="1">
    <location>
        <begin position="238"/>
        <end position="258"/>
    </location>
</feature>